<dbReference type="EMBL" id="JAACJP010000001">
    <property type="protein sequence ID" value="KAF5388384.1"/>
    <property type="molecule type" value="Genomic_DNA"/>
</dbReference>
<evidence type="ECO:0000313" key="1">
    <source>
        <dbReference type="EMBL" id="KAF5388384.1"/>
    </source>
</evidence>
<dbReference type="Pfam" id="PF13489">
    <property type="entry name" value="Methyltransf_23"/>
    <property type="match status" value="1"/>
</dbReference>
<dbReference type="PANTHER" id="PTHR43591">
    <property type="entry name" value="METHYLTRANSFERASE"/>
    <property type="match status" value="1"/>
</dbReference>
<gene>
    <name evidence="1" type="ORF">D9615_000795</name>
</gene>
<keyword evidence="2" id="KW-1185">Reference proteome</keyword>
<name>A0A8H5HSG2_9AGAR</name>
<dbReference type="GO" id="GO:0008168">
    <property type="term" value="F:methyltransferase activity"/>
    <property type="evidence" value="ECO:0007669"/>
    <property type="project" value="TreeGrafter"/>
</dbReference>
<dbReference type="Gene3D" id="3.40.50.150">
    <property type="entry name" value="Vaccinia Virus protein VP39"/>
    <property type="match status" value="1"/>
</dbReference>
<comment type="caution">
    <text evidence="1">The sequence shown here is derived from an EMBL/GenBank/DDBJ whole genome shotgun (WGS) entry which is preliminary data.</text>
</comment>
<dbReference type="AlphaFoldDB" id="A0A8H5HSG2"/>
<protein>
    <recommendedName>
        <fullName evidence="3">S-adenosyl-L-methionine-dependent methyltransferase</fullName>
    </recommendedName>
</protein>
<evidence type="ECO:0000313" key="2">
    <source>
        <dbReference type="Proteomes" id="UP000565441"/>
    </source>
</evidence>
<reference evidence="1 2" key="1">
    <citation type="journal article" date="2020" name="ISME J.">
        <title>Uncovering the hidden diversity of litter-decomposition mechanisms in mushroom-forming fungi.</title>
        <authorList>
            <person name="Floudas D."/>
            <person name="Bentzer J."/>
            <person name="Ahren D."/>
            <person name="Johansson T."/>
            <person name="Persson P."/>
            <person name="Tunlid A."/>
        </authorList>
    </citation>
    <scope>NUCLEOTIDE SEQUENCE [LARGE SCALE GENOMIC DNA]</scope>
    <source>
        <strain evidence="1 2">CBS 661.87</strain>
    </source>
</reference>
<organism evidence="1 2">
    <name type="scientific">Tricholomella constricta</name>
    <dbReference type="NCBI Taxonomy" id="117010"/>
    <lineage>
        <taxon>Eukaryota</taxon>
        <taxon>Fungi</taxon>
        <taxon>Dikarya</taxon>
        <taxon>Basidiomycota</taxon>
        <taxon>Agaricomycotina</taxon>
        <taxon>Agaricomycetes</taxon>
        <taxon>Agaricomycetidae</taxon>
        <taxon>Agaricales</taxon>
        <taxon>Tricholomatineae</taxon>
        <taxon>Lyophyllaceae</taxon>
        <taxon>Tricholomella</taxon>
    </lineage>
</organism>
<sequence length="286" mass="32015">MDLNGKGGKPVCFIFGRSTIDFVHRLDKLHNGIAAYLHGELSLATIENPKKILDVGAGSGAWAIQAAQLYPDAEVIAADLAQLPARPLPKNVSYLPLDVLKPYPSEWEQEIFDVIHLRLVLYHLPQAAIGDVLRRTVGFLKPNGWLLIEDVGLHSGHQSSPGPAQHAVNSIFLEMQKSRDLDPLIGEHLEEYLQDTGAFSEVNIQREQLVLTTDLEAAGPSPEIRAFSDALRSTLENIMRNEIGEDLKARGVTEEMRLSWLQERGDPTYKTYHDFWFTWSRKSGRT</sequence>
<evidence type="ECO:0008006" key="3">
    <source>
        <dbReference type="Google" id="ProtNLM"/>
    </source>
</evidence>
<proteinExistence type="predicted"/>
<dbReference type="Proteomes" id="UP000565441">
    <property type="component" value="Unassembled WGS sequence"/>
</dbReference>
<accession>A0A8H5HSG2</accession>
<dbReference type="OrthoDB" id="506498at2759"/>
<dbReference type="SUPFAM" id="SSF53335">
    <property type="entry name" value="S-adenosyl-L-methionine-dependent methyltransferases"/>
    <property type="match status" value="1"/>
</dbReference>
<dbReference type="InterPro" id="IPR029063">
    <property type="entry name" value="SAM-dependent_MTases_sf"/>
</dbReference>
<dbReference type="CDD" id="cd02440">
    <property type="entry name" value="AdoMet_MTases"/>
    <property type="match status" value="1"/>
</dbReference>
<dbReference type="PANTHER" id="PTHR43591:SF24">
    <property type="entry name" value="2-METHOXY-6-POLYPRENYL-1,4-BENZOQUINOL METHYLASE, MITOCHONDRIAL"/>
    <property type="match status" value="1"/>
</dbReference>